<dbReference type="AlphaFoldDB" id="A0A4Y7TRA5"/>
<feature type="signal peptide" evidence="1">
    <location>
        <begin position="1"/>
        <end position="18"/>
    </location>
</feature>
<reference evidence="2 3" key="1">
    <citation type="journal article" date="2019" name="Nat. Ecol. Evol.">
        <title>Megaphylogeny resolves global patterns of mushroom evolution.</title>
        <authorList>
            <person name="Varga T."/>
            <person name="Krizsan K."/>
            <person name="Foldi C."/>
            <person name="Dima B."/>
            <person name="Sanchez-Garcia M."/>
            <person name="Sanchez-Ramirez S."/>
            <person name="Szollosi G.J."/>
            <person name="Szarkandi J.G."/>
            <person name="Papp V."/>
            <person name="Albert L."/>
            <person name="Andreopoulos W."/>
            <person name="Angelini C."/>
            <person name="Antonin V."/>
            <person name="Barry K.W."/>
            <person name="Bougher N.L."/>
            <person name="Buchanan P."/>
            <person name="Buyck B."/>
            <person name="Bense V."/>
            <person name="Catcheside P."/>
            <person name="Chovatia M."/>
            <person name="Cooper J."/>
            <person name="Damon W."/>
            <person name="Desjardin D."/>
            <person name="Finy P."/>
            <person name="Geml J."/>
            <person name="Haridas S."/>
            <person name="Hughes K."/>
            <person name="Justo A."/>
            <person name="Karasinski D."/>
            <person name="Kautmanova I."/>
            <person name="Kiss B."/>
            <person name="Kocsube S."/>
            <person name="Kotiranta H."/>
            <person name="LaButti K.M."/>
            <person name="Lechner B.E."/>
            <person name="Liimatainen K."/>
            <person name="Lipzen A."/>
            <person name="Lukacs Z."/>
            <person name="Mihaltcheva S."/>
            <person name="Morgado L.N."/>
            <person name="Niskanen T."/>
            <person name="Noordeloos M.E."/>
            <person name="Ohm R.A."/>
            <person name="Ortiz-Santana B."/>
            <person name="Ovrebo C."/>
            <person name="Racz N."/>
            <person name="Riley R."/>
            <person name="Savchenko A."/>
            <person name="Shiryaev A."/>
            <person name="Soop K."/>
            <person name="Spirin V."/>
            <person name="Szebenyi C."/>
            <person name="Tomsovsky M."/>
            <person name="Tulloss R.E."/>
            <person name="Uehling J."/>
            <person name="Grigoriev I.V."/>
            <person name="Vagvolgyi C."/>
            <person name="Papp T."/>
            <person name="Martin F.M."/>
            <person name="Miettinen O."/>
            <person name="Hibbett D.S."/>
            <person name="Nagy L.G."/>
        </authorList>
    </citation>
    <scope>NUCLEOTIDE SEQUENCE [LARGE SCALE GENOMIC DNA]</scope>
    <source>
        <strain evidence="2 3">FP101781</strain>
    </source>
</reference>
<dbReference type="OrthoDB" id="3685327at2759"/>
<dbReference type="STRING" id="71717.A0A4Y7TRA5"/>
<dbReference type="Proteomes" id="UP000298030">
    <property type="component" value="Unassembled WGS sequence"/>
</dbReference>
<evidence type="ECO:0000256" key="1">
    <source>
        <dbReference type="SAM" id="SignalP"/>
    </source>
</evidence>
<protein>
    <submittedName>
        <fullName evidence="2">Uncharacterized protein</fullName>
    </submittedName>
</protein>
<keyword evidence="3" id="KW-1185">Reference proteome</keyword>
<name>A0A4Y7TRA5_COPMI</name>
<proteinExistence type="predicted"/>
<keyword evidence="1" id="KW-0732">Signal</keyword>
<evidence type="ECO:0000313" key="2">
    <source>
        <dbReference type="EMBL" id="TEB36696.1"/>
    </source>
</evidence>
<comment type="caution">
    <text evidence="2">The sequence shown here is derived from an EMBL/GenBank/DDBJ whole genome shotgun (WGS) entry which is preliminary data.</text>
</comment>
<dbReference type="EMBL" id="QPFP01000005">
    <property type="protein sequence ID" value="TEB36696.1"/>
    <property type="molecule type" value="Genomic_DNA"/>
</dbReference>
<sequence>MRLLPLLPLFSLVALTLALPVPEAPTISALQDRDLTLIDGRATGPVEFYDERSVGSDSFDERAFEDDYAVEERDFEPDYDVEERDFDESPLDLELRSEGEPVQQPSLYRKDAGDQVEPRMAGAIVQGAQALAEGIMAIVKLIKGKVAKEKEMRNTWTQWLIAEVRKKIGKNWNALVIHPKHEYKFAGVKGKDWYHKHFEFKNSVIKGTTTGYDLYWFKEGEVLSKGDGGFLNWCYNGLIKSTQILRKKRTLVKFGRPT</sequence>
<organism evidence="2 3">
    <name type="scientific">Coprinellus micaceus</name>
    <name type="common">Glistening ink-cap mushroom</name>
    <name type="synonym">Coprinus micaceus</name>
    <dbReference type="NCBI Taxonomy" id="71717"/>
    <lineage>
        <taxon>Eukaryota</taxon>
        <taxon>Fungi</taxon>
        <taxon>Dikarya</taxon>
        <taxon>Basidiomycota</taxon>
        <taxon>Agaricomycotina</taxon>
        <taxon>Agaricomycetes</taxon>
        <taxon>Agaricomycetidae</taxon>
        <taxon>Agaricales</taxon>
        <taxon>Agaricineae</taxon>
        <taxon>Psathyrellaceae</taxon>
        <taxon>Coprinellus</taxon>
    </lineage>
</organism>
<accession>A0A4Y7TRA5</accession>
<gene>
    <name evidence="2" type="ORF">FA13DRAFT_1810329</name>
</gene>
<feature type="chain" id="PRO_5021256948" evidence="1">
    <location>
        <begin position="19"/>
        <end position="258"/>
    </location>
</feature>
<evidence type="ECO:0000313" key="3">
    <source>
        <dbReference type="Proteomes" id="UP000298030"/>
    </source>
</evidence>